<feature type="region of interest" description="Disordered" evidence="1">
    <location>
        <begin position="84"/>
        <end position="519"/>
    </location>
</feature>
<feature type="region of interest" description="Disordered" evidence="1">
    <location>
        <begin position="692"/>
        <end position="837"/>
    </location>
</feature>
<feature type="compositionally biased region" description="Polar residues" evidence="1">
    <location>
        <begin position="539"/>
        <end position="564"/>
    </location>
</feature>
<evidence type="ECO:0000259" key="2">
    <source>
        <dbReference type="PROSITE" id="PS50076"/>
    </source>
</evidence>
<dbReference type="SMART" id="SM00271">
    <property type="entry name" value="DnaJ"/>
    <property type="match status" value="1"/>
</dbReference>
<dbReference type="EMBL" id="KZ613913">
    <property type="protein sequence ID" value="PMD50674.1"/>
    <property type="molecule type" value="Genomic_DNA"/>
</dbReference>
<evidence type="ECO:0000256" key="1">
    <source>
        <dbReference type="SAM" id="MobiDB-lite"/>
    </source>
</evidence>
<evidence type="ECO:0000313" key="3">
    <source>
        <dbReference type="EMBL" id="PMD50674.1"/>
    </source>
</evidence>
<dbReference type="FunFam" id="1.10.287.110:FF:000096">
    <property type="entry name" value="DnaJ domain protein"/>
    <property type="match status" value="1"/>
</dbReference>
<dbReference type="CDD" id="cd06257">
    <property type="entry name" value="DnaJ"/>
    <property type="match status" value="1"/>
</dbReference>
<protein>
    <recommendedName>
        <fullName evidence="2">J domain-containing protein</fullName>
    </recommendedName>
</protein>
<dbReference type="InterPro" id="IPR050817">
    <property type="entry name" value="DjlA_DnaK_co-chaperone"/>
</dbReference>
<dbReference type="InterPro" id="IPR018253">
    <property type="entry name" value="DnaJ_domain_CS"/>
</dbReference>
<dbReference type="PROSITE" id="PS50076">
    <property type="entry name" value="DNAJ_2"/>
    <property type="match status" value="1"/>
</dbReference>
<feature type="region of interest" description="Disordered" evidence="1">
    <location>
        <begin position="594"/>
        <end position="624"/>
    </location>
</feature>
<feature type="region of interest" description="Disordered" evidence="1">
    <location>
        <begin position="860"/>
        <end position="879"/>
    </location>
</feature>
<dbReference type="InterPro" id="IPR001623">
    <property type="entry name" value="DnaJ_domain"/>
</dbReference>
<dbReference type="InParanoid" id="A0A2J6SIS9"/>
<dbReference type="STRING" id="1095630.A0A2J6SIS9"/>
<sequence length="1030" mass="113431">MVKADLTRDYYGDLELAPSADVVEIKKQFKKLALKYHPDRNPGQENEVTAKFQRIQSAHEVLIDTTERAKYDANRVRGSTFRNTYAGASGMRGNPWSNVSSQYPTPPKPPTSARKTQPPPPSSGAERYRKNFQAPPASAYQAAQEGPQARKATYEGWENLRHSKATEHGPGKTWKSPQPPPRGTPTSGREESNARSQRPVPPRPESSSQHQRSHSSSAASRKGFMPNTPGGDEPPAPRGNYFTQRDKPSVAPDLPARDPPPSTHNASPDPLRQFRPKAMPTMEPRLSTPYATQGGEKFNPFESANINRSKSTRERTDTSDPTMNGFSPTTDDPRFKPPHRARSFAERTTPRNSRPYAASVDDTSDEEVRPPRSSHRYRSTTPQQPRGAPPQPDPTTNDPSSSSKPSKVSQFRQWMKENPNTEPPPNGFPPDGPPLRSGQAKTDANGNPSMYENSSFFSRGNWFNPARKQSSFENSLPTVAESSSSIPPFPLRSSSMKLPSSLKKSRPTTPPSGVTLDPKDLNAFETLQRNVVDGLLSSKRASTGQMPQTYTPTGLSTSRYSNQDQPDKFDKPLPSYPNIRSKFTYKGCAAEAGTPSKINSRFAPNELSPAEAGSPTKKSKHLSDDLCGYDTASERRDLFMFDLKNKNENNANHYHRLPRFNFDFPNGAFATTQPPKNSFSSSAENISTKFTPEHWEGKFEAGGDYFKPDPKAGPVPSPARGRAQSGSRSRGRSPIKVRSGPGDIPSFAPPTEPTPTESPGAKFSAEEWHQTFKSQTFAPPPRTAANPLRKRTPTLRTTLGGKAAVVDDGSSSNEDKPLFTGRKPTASPTTITPDPMDVDTPPANHTVPQFTASKINEKLSEAQKRPAESAPSTPTDTADLKVGLDDLRIKDLITSLNMPQPPKAPAPPAPSEFGIPTQLAYDNYIQRYATYTAEWDHFSSKFLLHMVTRKNNVAAAGSKRWTDEVATEHYRLGLKEDQVVLQRWVETMAAHEGVVREFCVVRERMKGQVGGESSRASLGGKRASPRKKTH</sequence>
<dbReference type="PROSITE" id="PS00636">
    <property type="entry name" value="DNAJ_1"/>
    <property type="match status" value="1"/>
</dbReference>
<organism evidence="3 4">
    <name type="scientific">Hyaloscypha bicolor E</name>
    <dbReference type="NCBI Taxonomy" id="1095630"/>
    <lineage>
        <taxon>Eukaryota</taxon>
        <taxon>Fungi</taxon>
        <taxon>Dikarya</taxon>
        <taxon>Ascomycota</taxon>
        <taxon>Pezizomycotina</taxon>
        <taxon>Leotiomycetes</taxon>
        <taxon>Helotiales</taxon>
        <taxon>Hyaloscyphaceae</taxon>
        <taxon>Hyaloscypha</taxon>
        <taxon>Hyaloscypha bicolor</taxon>
    </lineage>
</organism>
<feature type="compositionally biased region" description="Polar residues" evidence="1">
    <location>
        <begin position="467"/>
        <end position="486"/>
    </location>
</feature>
<feature type="compositionally biased region" description="Low complexity" evidence="1">
    <location>
        <begin position="718"/>
        <end position="728"/>
    </location>
</feature>
<name>A0A2J6SIS9_9HELO</name>
<feature type="compositionally biased region" description="Low complexity" evidence="1">
    <location>
        <begin position="394"/>
        <end position="410"/>
    </location>
</feature>
<proteinExistence type="predicted"/>
<feature type="compositionally biased region" description="Low complexity" evidence="1">
    <location>
        <begin position="206"/>
        <end position="221"/>
    </location>
</feature>
<feature type="compositionally biased region" description="Basic and acidic residues" evidence="1">
    <location>
        <begin position="692"/>
        <end position="710"/>
    </location>
</feature>
<dbReference type="PRINTS" id="PR00625">
    <property type="entry name" value="JDOMAIN"/>
</dbReference>
<dbReference type="GeneID" id="36592279"/>
<dbReference type="Gene3D" id="1.10.287.110">
    <property type="entry name" value="DnaJ domain"/>
    <property type="match status" value="1"/>
</dbReference>
<dbReference type="RefSeq" id="XP_024727578.1">
    <property type="nucleotide sequence ID" value="XM_024884202.1"/>
</dbReference>
<dbReference type="InterPro" id="IPR036869">
    <property type="entry name" value="J_dom_sf"/>
</dbReference>
<dbReference type="AlphaFoldDB" id="A0A2J6SIS9"/>
<feature type="domain" description="J" evidence="2">
    <location>
        <begin position="9"/>
        <end position="75"/>
    </location>
</feature>
<gene>
    <name evidence="3" type="ORF">K444DRAFT_638018</name>
</gene>
<feature type="region of interest" description="Disordered" evidence="1">
    <location>
        <begin position="1010"/>
        <end position="1030"/>
    </location>
</feature>
<feature type="compositionally biased region" description="Pro residues" evidence="1">
    <location>
        <begin position="421"/>
        <end position="433"/>
    </location>
</feature>
<feature type="compositionally biased region" description="Polar residues" evidence="1">
    <location>
        <begin position="319"/>
        <end position="330"/>
    </location>
</feature>
<dbReference type="Pfam" id="PF00226">
    <property type="entry name" value="DnaJ"/>
    <property type="match status" value="1"/>
</dbReference>
<dbReference type="SUPFAM" id="SSF46565">
    <property type="entry name" value="Chaperone J-domain"/>
    <property type="match status" value="1"/>
</dbReference>
<feature type="compositionally biased region" description="Low complexity" evidence="1">
    <location>
        <begin position="133"/>
        <end position="144"/>
    </location>
</feature>
<feature type="compositionally biased region" description="Low complexity" evidence="1">
    <location>
        <begin position="491"/>
        <end position="502"/>
    </location>
</feature>
<feature type="compositionally biased region" description="Polar residues" evidence="1">
    <location>
        <begin position="439"/>
        <end position="458"/>
    </location>
</feature>
<accession>A0A2J6SIS9</accession>
<dbReference type="PANTHER" id="PTHR24074">
    <property type="entry name" value="CO-CHAPERONE PROTEIN DJLA"/>
    <property type="match status" value="1"/>
</dbReference>
<reference evidence="3 4" key="1">
    <citation type="submission" date="2016-04" db="EMBL/GenBank/DDBJ databases">
        <title>A degradative enzymes factory behind the ericoid mycorrhizal symbiosis.</title>
        <authorList>
            <consortium name="DOE Joint Genome Institute"/>
            <person name="Martino E."/>
            <person name="Morin E."/>
            <person name="Grelet G."/>
            <person name="Kuo A."/>
            <person name="Kohler A."/>
            <person name="Daghino S."/>
            <person name="Barry K."/>
            <person name="Choi C."/>
            <person name="Cichocki N."/>
            <person name="Clum A."/>
            <person name="Copeland A."/>
            <person name="Hainaut M."/>
            <person name="Haridas S."/>
            <person name="Labutti K."/>
            <person name="Lindquist E."/>
            <person name="Lipzen A."/>
            <person name="Khouja H.-R."/>
            <person name="Murat C."/>
            <person name="Ohm R."/>
            <person name="Olson A."/>
            <person name="Spatafora J."/>
            <person name="Veneault-Fourrey C."/>
            <person name="Henrissat B."/>
            <person name="Grigoriev I."/>
            <person name="Martin F."/>
            <person name="Perotto S."/>
        </authorList>
    </citation>
    <scope>NUCLEOTIDE SEQUENCE [LARGE SCALE GENOMIC DNA]</scope>
    <source>
        <strain evidence="3 4">E</strain>
    </source>
</reference>
<feature type="compositionally biased region" description="Basic and acidic residues" evidence="1">
    <location>
        <begin position="158"/>
        <end position="170"/>
    </location>
</feature>
<keyword evidence="4" id="KW-1185">Reference proteome</keyword>
<dbReference type="OrthoDB" id="10250354at2759"/>
<evidence type="ECO:0000313" key="4">
    <source>
        <dbReference type="Proteomes" id="UP000235371"/>
    </source>
</evidence>
<feature type="region of interest" description="Disordered" evidence="1">
    <location>
        <begin position="536"/>
        <end position="576"/>
    </location>
</feature>
<dbReference type="Proteomes" id="UP000235371">
    <property type="component" value="Unassembled WGS sequence"/>
</dbReference>